<evidence type="ECO:0008006" key="3">
    <source>
        <dbReference type="Google" id="ProtNLM"/>
    </source>
</evidence>
<name>F0Q1Y7_PARA1</name>
<evidence type="ECO:0000313" key="1">
    <source>
        <dbReference type="EMBL" id="ADX44118.1"/>
    </source>
</evidence>
<dbReference type="HOGENOM" id="CLU_2534895_0_0_4"/>
<keyword evidence="2" id="KW-1185">Reference proteome</keyword>
<dbReference type="EMBL" id="CP002521">
    <property type="protein sequence ID" value="ADX44118.1"/>
    <property type="molecule type" value="Genomic_DNA"/>
</dbReference>
<dbReference type="Proteomes" id="UP000002482">
    <property type="component" value="Chromosome"/>
</dbReference>
<accession>F0Q1Y7</accession>
<organism evidence="1 2">
    <name type="scientific">Paracidovorax avenae (strain ATCC 19860 / DSM 7227 / CCUG 15838 / JCM 20985 / LMG 2117 / NCPPB 1011)</name>
    <name type="common">Acidovorax avenae</name>
    <dbReference type="NCBI Taxonomy" id="643561"/>
    <lineage>
        <taxon>Bacteria</taxon>
        <taxon>Pseudomonadati</taxon>
        <taxon>Pseudomonadota</taxon>
        <taxon>Betaproteobacteria</taxon>
        <taxon>Burkholderiales</taxon>
        <taxon>Comamonadaceae</taxon>
        <taxon>Paracidovorax</taxon>
    </lineage>
</organism>
<dbReference type="OrthoDB" id="8904022at2"/>
<gene>
    <name evidence="1" type="ordered locus">Acav_0192</name>
</gene>
<protein>
    <recommendedName>
        <fullName evidence="3">TonB C-terminal domain-containing protein</fullName>
    </recommendedName>
</protein>
<dbReference type="KEGG" id="aaa:Acav_0192"/>
<sequence length="83" mass="8920">MACPGYQQSLQSSLAGAYERVGIAGTVKVEFRVRDGAVVEVNPVASPSEYYRTVRSAVRRFHCQARGGGGDALVSLDIVFRGE</sequence>
<evidence type="ECO:0000313" key="2">
    <source>
        <dbReference type="Proteomes" id="UP000002482"/>
    </source>
</evidence>
<reference evidence="1" key="1">
    <citation type="submission" date="2011-02" db="EMBL/GenBank/DDBJ databases">
        <title>Complete sequence of Acidovorax avenae subsp. avenae ATCC 19860.</title>
        <authorList>
            <consortium name="US DOE Joint Genome Institute"/>
            <person name="Lucas S."/>
            <person name="Copeland A."/>
            <person name="Lapidus A."/>
            <person name="Cheng J.-F."/>
            <person name="Goodwin L."/>
            <person name="Pitluck S."/>
            <person name="Chertkov O."/>
            <person name="Held B."/>
            <person name="Detter J.C."/>
            <person name="Han C."/>
            <person name="Tapia R."/>
            <person name="Land M."/>
            <person name="Hauser L."/>
            <person name="Kyrpides N."/>
            <person name="Ivanova N."/>
            <person name="Ovchinnikova G."/>
            <person name="Pagani I."/>
            <person name="Gordon S."/>
            <person name="Woyke T."/>
        </authorList>
    </citation>
    <scope>NUCLEOTIDE SEQUENCE</scope>
    <source>
        <strain evidence="1">ATCC 19860</strain>
    </source>
</reference>
<dbReference type="RefSeq" id="WP_013592705.1">
    <property type="nucleotide sequence ID" value="NC_015138.1"/>
</dbReference>
<proteinExistence type="predicted"/>
<dbReference type="GeneID" id="34237173"/>
<dbReference type="AlphaFoldDB" id="F0Q1Y7"/>